<evidence type="ECO:0000313" key="2">
    <source>
        <dbReference type="Proteomes" id="UP001195660"/>
    </source>
</evidence>
<dbReference type="InterPro" id="IPR016631">
    <property type="entry name" value="Regulatory_RpfE"/>
</dbReference>
<dbReference type="RefSeq" id="WP_203569855.1">
    <property type="nucleotide sequence ID" value="NZ_WOFE01000001.1"/>
</dbReference>
<dbReference type="EMBL" id="WOFE01000001">
    <property type="protein sequence ID" value="MBM5570560.1"/>
    <property type="molecule type" value="Genomic_DNA"/>
</dbReference>
<keyword evidence="2" id="KW-1185">Reference proteome</keyword>
<reference evidence="1 2" key="1">
    <citation type="submission" date="2019-11" db="EMBL/GenBank/DDBJ databases">
        <title>Novel Deefgea species.</title>
        <authorList>
            <person name="Han J.-H."/>
        </authorList>
    </citation>
    <scope>NUCLEOTIDE SEQUENCE [LARGE SCALE GENOMIC DNA]</scope>
    <source>
        <strain evidence="1 2">LMG 24817</strain>
    </source>
</reference>
<name>A0ABS2C8T8_9NEIS</name>
<evidence type="ECO:0000313" key="1">
    <source>
        <dbReference type="EMBL" id="MBM5570560.1"/>
    </source>
</evidence>
<accession>A0ABS2C8T8</accession>
<sequence length="328" mass="36658">MNYELIIPDSLWRDEELRSHINKDLALPALARLYGKGRRNVSTPTHLTDLIAKRLGLSSDAVAPLTLSMDCPHAAAGFWLRADPVHLRIDRDRLTVLGVPFFQISQQEADTFVAALNTLFAEDRFTFIAATPTRWYLRLPADPRLNFTALDVALGGNMHDYLPQGESALKFHAVINEIQMALYGHTVNDERDALGLPMINSVWLWGGGVFDPTMPIAPSNVAIFGGNEIVQAMAGRAWQPALNRAADLPNQDAIVVLDQLSFDAIYGNAYEWRAQWVQLEQNWFAPLLAMLKAGQVTQLTLTFPSSASQVKVTRRDLYRFWQSAALPF</sequence>
<dbReference type="Proteomes" id="UP001195660">
    <property type="component" value="Unassembled WGS sequence"/>
</dbReference>
<comment type="caution">
    <text evidence="1">The sequence shown here is derived from an EMBL/GenBank/DDBJ whole genome shotgun (WGS) entry which is preliminary data.</text>
</comment>
<organism evidence="1 2">
    <name type="scientific">Deefgea chitinilytica</name>
    <dbReference type="NCBI Taxonomy" id="570276"/>
    <lineage>
        <taxon>Bacteria</taxon>
        <taxon>Pseudomonadati</taxon>
        <taxon>Pseudomonadota</taxon>
        <taxon>Betaproteobacteria</taxon>
        <taxon>Neisseriales</taxon>
        <taxon>Chitinibacteraceae</taxon>
        <taxon>Deefgea</taxon>
    </lineage>
</organism>
<dbReference type="PIRSF" id="PIRSF015283">
    <property type="entry name" value="Regulatory_RpfE"/>
    <property type="match status" value="1"/>
</dbReference>
<proteinExistence type="predicted"/>
<evidence type="ECO:0008006" key="3">
    <source>
        <dbReference type="Google" id="ProtNLM"/>
    </source>
</evidence>
<protein>
    <recommendedName>
        <fullName evidence="3">Phosphoglycerate mutase</fullName>
    </recommendedName>
</protein>
<gene>
    <name evidence="1" type="ORF">GM173_03090</name>
</gene>